<gene>
    <name evidence="2" type="ORF">MELLADRAFT_104320</name>
</gene>
<dbReference type="Proteomes" id="UP000001072">
    <property type="component" value="Unassembled WGS sequence"/>
</dbReference>
<evidence type="ECO:0000256" key="1">
    <source>
        <dbReference type="SAM" id="MobiDB-lite"/>
    </source>
</evidence>
<protein>
    <submittedName>
        <fullName evidence="2">Uncharacterized protein</fullName>
    </submittedName>
</protein>
<sequence length="203" mass="22365">MVTIHTIPSLPPSSQPSHTHPSQTPPSSQDLLIEDSRSIDSPMTIVTSTPSPIRHYSFLSPGPKAKPSTTKVSRDQTFKKSLPFIKELALPEVRDWVRQCKHCGQFGHSEFLCTKRDSPSVAEHHNDWRLVHFKRHGRTSVYSVLALYPSLAQPNFVQTKKTTDALPTGSVSNINPAVSSGSSTSNKVICCTCKECTCGCHNK</sequence>
<feature type="compositionally biased region" description="Low complexity" evidence="1">
    <location>
        <begin position="15"/>
        <end position="28"/>
    </location>
</feature>
<dbReference type="VEuPathDB" id="FungiDB:MELLADRAFT_104320"/>
<dbReference type="RefSeq" id="XP_007407419.1">
    <property type="nucleotide sequence ID" value="XM_007407357.1"/>
</dbReference>
<feature type="region of interest" description="Disordered" evidence="1">
    <location>
        <begin position="1"/>
        <end position="48"/>
    </location>
</feature>
<dbReference type="HOGENOM" id="CLU_1349212_0_0_1"/>
<reference evidence="3" key="1">
    <citation type="journal article" date="2011" name="Proc. Natl. Acad. Sci. U.S.A.">
        <title>Obligate biotrophy features unraveled by the genomic analysis of rust fungi.</title>
        <authorList>
            <person name="Duplessis S."/>
            <person name="Cuomo C.A."/>
            <person name="Lin Y.-C."/>
            <person name="Aerts A."/>
            <person name="Tisserant E."/>
            <person name="Veneault-Fourrey C."/>
            <person name="Joly D.L."/>
            <person name="Hacquard S."/>
            <person name="Amselem J."/>
            <person name="Cantarel B.L."/>
            <person name="Chiu R."/>
            <person name="Coutinho P.M."/>
            <person name="Feau N."/>
            <person name="Field M."/>
            <person name="Frey P."/>
            <person name="Gelhaye E."/>
            <person name="Goldberg J."/>
            <person name="Grabherr M.G."/>
            <person name="Kodira C.D."/>
            <person name="Kohler A."/>
            <person name="Kuees U."/>
            <person name="Lindquist E.A."/>
            <person name="Lucas S.M."/>
            <person name="Mago R."/>
            <person name="Mauceli E."/>
            <person name="Morin E."/>
            <person name="Murat C."/>
            <person name="Pangilinan J.L."/>
            <person name="Park R."/>
            <person name="Pearson M."/>
            <person name="Quesneville H."/>
            <person name="Rouhier N."/>
            <person name="Sakthikumar S."/>
            <person name="Salamov A.A."/>
            <person name="Schmutz J."/>
            <person name="Selles B."/>
            <person name="Shapiro H."/>
            <person name="Tanguay P."/>
            <person name="Tuskan G.A."/>
            <person name="Henrissat B."/>
            <person name="Van de Peer Y."/>
            <person name="Rouze P."/>
            <person name="Ellis J.G."/>
            <person name="Dodds P.N."/>
            <person name="Schein J.E."/>
            <person name="Zhong S."/>
            <person name="Hamelin R.C."/>
            <person name="Grigoriev I.V."/>
            <person name="Szabo L.J."/>
            <person name="Martin F."/>
        </authorList>
    </citation>
    <scope>NUCLEOTIDE SEQUENCE [LARGE SCALE GENOMIC DNA]</scope>
    <source>
        <strain evidence="3">98AG31 / pathotype 3-4-7</strain>
    </source>
</reference>
<dbReference type="AlphaFoldDB" id="F4REB3"/>
<dbReference type="KEGG" id="mlr:MELLADRAFT_104320"/>
<dbReference type="GeneID" id="18922222"/>
<evidence type="ECO:0000313" key="3">
    <source>
        <dbReference type="Proteomes" id="UP000001072"/>
    </source>
</evidence>
<keyword evidence="3" id="KW-1185">Reference proteome</keyword>
<evidence type="ECO:0000313" key="2">
    <source>
        <dbReference type="EMBL" id="EGG09059.1"/>
    </source>
</evidence>
<organism evidence="3">
    <name type="scientific">Melampsora larici-populina (strain 98AG31 / pathotype 3-4-7)</name>
    <name type="common">Poplar leaf rust fungus</name>
    <dbReference type="NCBI Taxonomy" id="747676"/>
    <lineage>
        <taxon>Eukaryota</taxon>
        <taxon>Fungi</taxon>
        <taxon>Dikarya</taxon>
        <taxon>Basidiomycota</taxon>
        <taxon>Pucciniomycotina</taxon>
        <taxon>Pucciniomycetes</taxon>
        <taxon>Pucciniales</taxon>
        <taxon>Melampsoraceae</taxon>
        <taxon>Melampsora</taxon>
    </lineage>
</organism>
<accession>F4REB3</accession>
<name>F4REB3_MELLP</name>
<dbReference type="InParanoid" id="F4REB3"/>
<feature type="compositionally biased region" description="Polar residues" evidence="1">
    <location>
        <begin position="39"/>
        <end position="48"/>
    </location>
</feature>
<proteinExistence type="predicted"/>
<dbReference type="EMBL" id="GL883098">
    <property type="protein sequence ID" value="EGG09059.1"/>
    <property type="molecule type" value="Genomic_DNA"/>
</dbReference>